<evidence type="ECO:0000313" key="10">
    <source>
        <dbReference type="EMBL" id="KII84680.1"/>
    </source>
</evidence>
<evidence type="ECO:0000256" key="2">
    <source>
        <dbReference type="ARBA" id="ARBA00004834"/>
    </source>
</evidence>
<dbReference type="Pfam" id="PF22848">
    <property type="entry name" value="ASD1_dom"/>
    <property type="match status" value="1"/>
</dbReference>
<dbReference type="InterPro" id="IPR017853">
    <property type="entry name" value="GH"/>
</dbReference>
<dbReference type="OrthoDB" id="406864at2759"/>
<dbReference type="GO" id="GO:0046556">
    <property type="term" value="F:alpha-L-arabinofuranosidase activity"/>
    <property type="evidence" value="ECO:0007669"/>
    <property type="project" value="UniProtKB-EC"/>
</dbReference>
<feature type="domain" description="Alpha-L-arabinofuranosidase C-terminal" evidence="9">
    <location>
        <begin position="440"/>
        <end position="616"/>
    </location>
</feature>
<organism evidence="10 11">
    <name type="scientific">Plicaturopsis crispa FD-325 SS-3</name>
    <dbReference type="NCBI Taxonomy" id="944288"/>
    <lineage>
        <taxon>Eukaryota</taxon>
        <taxon>Fungi</taxon>
        <taxon>Dikarya</taxon>
        <taxon>Basidiomycota</taxon>
        <taxon>Agaricomycotina</taxon>
        <taxon>Agaricomycetes</taxon>
        <taxon>Agaricomycetidae</taxon>
        <taxon>Amylocorticiales</taxon>
        <taxon>Amylocorticiaceae</taxon>
        <taxon>Plicatura</taxon>
        <taxon>Plicaturopsis crispa</taxon>
    </lineage>
</organism>
<dbReference type="UniPathway" id="UPA00667"/>
<dbReference type="EMBL" id="KN832570">
    <property type="protein sequence ID" value="KII84680.1"/>
    <property type="molecule type" value="Genomic_DNA"/>
</dbReference>
<evidence type="ECO:0000259" key="9">
    <source>
        <dbReference type="SMART" id="SM00813"/>
    </source>
</evidence>
<dbReference type="HOGENOM" id="CLU_010060_1_1_1"/>
<dbReference type="SUPFAM" id="SSF51445">
    <property type="entry name" value="(Trans)glycosidases"/>
    <property type="match status" value="1"/>
</dbReference>
<evidence type="ECO:0000256" key="7">
    <source>
        <dbReference type="ARBA" id="ARBA00023180"/>
    </source>
</evidence>
<dbReference type="PANTHER" id="PTHR31776">
    <property type="entry name" value="ALPHA-L-ARABINOFURANOSIDASE 1"/>
    <property type="match status" value="1"/>
</dbReference>
<dbReference type="InterPro" id="IPR013780">
    <property type="entry name" value="Glyco_hydro_b"/>
</dbReference>
<accession>A0A0C9SXX9</accession>
<dbReference type="Proteomes" id="UP000053263">
    <property type="component" value="Unassembled WGS sequence"/>
</dbReference>
<dbReference type="Pfam" id="PF06964">
    <property type="entry name" value="Alpha-L-AF_C"/>
    <property type="match status" value="1"/>
</dbReference>
<evidence type="ECO:0000256" key="6">
    <source>
        <dbReference type="ARBA" id="ARBA00022801"/>
    </source>
</evidence>
<dbReference type="AlphaFoldDB" id="A0A0C9SXX9"/>
<dbReference type="SMART" id="SM00813">
    <property type="entry name" value="Alpha-L-AF_C"/>
    <property type="match status" value="1"/>
</dbReference>
<dbReference type="Gene3D" id="2.60.120.260">
    <property type="entry name" value="Galactose-binding domain-like"/>
    <property type="match status" value="1"/>
</dbReference>
<keyword evidence="5 8" id="KW-0732">Signal</keyword>
<evidence type="ECO:0000256" key="4">
    <source>
        <dbReference type="ARBA" id="ARBA00012670"/>
    </source>
</evidence>
<dbReference type="PANTHER" id="PTHR31776:SF0">
    <property type="entry name" value="ALPHA-L-ARABINOFURANOSIDASE 1"/>
    <property type="match status" value="1"/>
</dbReference>
<comment type="pathway">
    <text evidence="2">Glycan metabolism; L-arabinan degradation.</text>
</comment>
<keyword evidence="11" id="KW-1185">Reference proteome</keyword>
<keyword evidence="6 10" id="KW-0378">Hydrolase</keyword>
<evidence type="ECO:0000313" key="11">
    <source>
        <dbReference type="Proteomes" id="UP000053263"/>
    </source>
</evidence>
<dbReference type="GO" id="GO:0031222">
    <property type="term" value="P:arabinan catabolic process"/>
    <property type="evidence" value="ECO:0007669"/>
    <property type="project" value="UniProtKB-UniPathway"/>
</dbReference>
<gene>
    <name evidence="10" type="ORF">PLICRDRAFT_57643</name>
</gene>
<proteinExistence type="inferred from homology"/>
<keyword evidence="7" id="KW-0325">Glycoprotein</keyword>
<dbReference type="EC" id="3.2.1.55" evidence="4"/>
<dbReference type="InterPro" id="IPR010720">
    <property type="entry name" value="Alpha-L-AF_C"/>
</dbReference>
<comment type="catalytic activity">
    <reaction evidence="1">
        <text>Hydrolysis of terminal non-reducing alpha-L-arabinofuranoside residues in alpha-L-arabinosides.</text>
        <dbReference type="EC" id="3.2.1.55"/>
    </reaction>
</comment>
<feature type="chain" id="PRO_5002203167" description="non-reducing end alpha-L-arabinofuranosidase" evidence="8">
    <location>
        <begin position="23"/>
        <end position="625"/>
    </location>
</feature>
<dbReference type="Gene3D" id="2.60.40.1180">
    <property type="entry name" value="Golgi alpha-mannosidase II"/>
    <property type="match status" value="1"/>
</dbReference>
<sequence>MPQISTFTIASTLALCASYALGATTVVVNGTASHAIPSTLFLQNRAFQKVTAGTDAALSGWAPVNSGSIKVVADSNPVSSALPNSLQLTVPDATGAVGFGNSGYFGIKVDSSWTYNASFYYKFPTASSFTGNVVVALSSAADGTVFGSATIPISGAQTTWKQVSATLKPNSSATDTANNFTLTVEGASGETISFALFSLFPPTYKGRTNGMRIDIAETLASMKPAFFRLPGGNNLGQTTATRWQWNATVGPLVDRPGRVGDWGYVNTDGLGLYEYLEWCEDVGMEAIMAVWAGYSLGGTSLAENELGPYIQQAIDQINFAVGDSSKSDAAALRASLGHPDPFNVTYIEIGNEDFFASDSYVYRWRDFEGNLTAAFPNLRFIATSYTSGPVLSPSPKQYDVHVYQTPEWFFDNAFYYDSFQRNGTTYFEGEYAAISTNSGDLYGTPADGRLLFPTVQGSTGEAAFMTGLERNSDIVFAASYAPLLGHVVSSQWTPNLVNFDAGAVYPSTSFYVQQLFSANKGDEYLPSTLPTSGSSLHWSVVRAGQQIIIKVANAGADASDLTFQLPFSTVASSGMAQVLTGSVNATNSNVTPNAVTPKTSTVSTGKNFDYTAPAYSLSVLTLDAQ</sequence>
<dbReference type="GO" id="GO:0046373">
    <property type="term" value="P:L-arabinose metabolic process"/>
    <property type="evidence" value="ECO:0007669"/>
    <property type="project" value="InterPro"/>
</dbReference>
<reference evidence="10 11" key="1">
    <citation type="submission" date="2014-06" db="EMBL/GenBank/DDBJ databases">
        <title>Evolutionary Origins and Diversification of the Mycorrhizal Mutualists.</title>
        <authorList>
            <consortium name="DOE Joint Genome Institute"/>
            <consortium name="Mycorrhizal Genomics Consortium"/>
            <person name="Kohler A."/>
            <person name="Kuo A."/>
            <person name="Nagy L.G."/>
            <person name="Floudas D."/>
            <person name="Copeland A."/>
            <person name="Barry K.W."/>
            <person name="Cichocki N."/>
            <person name="Veneault-Fourrey C."/>
            <person name="LaButti K."/>
            <person name="Lindquist E.A."/>
            <person name="Lipzen A."/>
            <person name="Lundell T."/>
            <person name="Morin E."/>
            <person name="Murat C."/>
            <person name="Riley R."/>
            <person name="Ohm R."/>
            <person name="Sun H."/>
            <person name="Tunlid A."/>
            <person name="Henrissat B."/>
            <person name="Grigoriev I.V."/>
            <person name="Hibbett D.S."/>
            <person name="Martin F."/>
        </authorList>
    </citation>
    <scope>NUCLEOTIDE SEQUENCE [LARGE SCALE GENOMIC DNA]</scope>
    <source>
        <strain evidence="10 11">FD-325 SS-3</strain>
    </source>
</reference>
<evidence type="ECO:0000256" key="1">
    <source>
        <dbReference type="ARBA" id="ARBA00001462"/>
    </source>
</evidence>
<dbReference type="InterPro" id="IPR055235">
    <property type="entry name" value="ASD1_cat"/>
</dbReference>
<comment type="similarity">
    <text evidence="3">Belongs to the glycosyl hydrolase 51 family.</text>
</comment>
<name>A0A0C9SXX9_PLICR</name>
<evidence type="ECO:0000256" key="5">
    <source>
        <dbReference type="ARBA" id="ARBA00022729"/>
    </source>
</evidence>
<evidence type="ECO:0000256" key="8">
    <source>
        <dbReference type="SAM" id="SignalP"/>
    </source>
</evidence>
<dbReference type="Gene3D" id="3.20.20.80">
    <property type="entry name" value="Glycosidases"/>
    <property type="match status" value="1"/>
</dbReference>
<feature type="signal peptide" evidence="8">
    <location>
        <begin position="1"/>
        <end position="22"/>
    </location>
</feature>
<evidence type="ECO:0000256" key="3">
    <source>
        <dbReference type="ARBA" id="ARBA00007186"/>
    </source>
</evidence>
<protein>
    <recommendedName>
        <fullName evidence="4">non-reducing end alpha-L-arabinofuranosidase</fullName>
        <ecNumber evidence="4">3.2.1.55</ecNumber>
    </recommendedName>
</protein>
<dbReference type="InterPro" id="IPR051563">
    <property type="entry name" value="Glycosyl_Hydrolase_51"/>
</dbReference>